<evidence type="ECO:0008006" key="3">
    <source>
        <dbReference type="Google" id="ProtNLM"/>
    </source>
</evidence>
<dbReference type="PANTHER" id="PTHR47197">
    <property type="entry name" value="PROTEIN NIRF"/>
    <property type="match status" value="1"/>
</dbReference>
<organism evidence="1 2">
    <name type="scientific">Nitrolancea hollandica Lb</name>
    <dbReference type="NCBI Taxonomy" id="1129897"/>
    <lineage>
        <taxon>Bacteria</taxon>
        <taxon>Pseudomonadati</taxon>
        <taxon>Thermomicrobiota</taxon>
        <taxon>Thermomicrobia</taxon>
        <taxon>Sphaerobacterales</taxon>
        <taxon>Sphaerobacterineae</taxon>
        <taxon>Sphaerobacteraceae</taxon>
        <taxon>Nitrolancea</taxon>
    </lineage>
</organism>
<reference evidence="1 2" key="1">
    <citation type="journal article" date="2012" name="ISME J.">
        <title>Nitrification expanded: discovery, physiology and genomics of a nitrite-oxidizing bacterium from the phylum Chloroflexi.</title>
        <authorList>
            <person name="Sorokin D.Y."/>
            <person name="Lucker S."/>
            <person name="Vejmelkova D."/>
            <person name="Kostrikina N.A."/>
            <person name="Kleerebezem R."/>
            <person name="Rijpstra W.I."/>
            <person name="Damste J.S."/>
            <person name="Le Paslier D."/>
            <person name="Muyzer G."/>
            <person name="Wagner M."/>
            <person name="van Loosdrecht M.C."/>
            <person name="Daims H."/>
        </authorList>
    </citation>
    <scope>NUCLEOTIDE SEQUENCE [LARGE SCALE GENOMIC DNA]</scope>
    <source>
        <strain evidence="2">none</strain>
    </source>
</reference>
<dbReference type="SUPFAM" id="SSF51004">
    <property type="entry name" value="C-terminal (heme d1) domain of cytochrome cd1-nitrite reductase"/>
    <property type="match status" value="1"/>
</dbReference>
<evidence type="ECO:0000313" key="2">
    <source>
        <dbReference type="Proteomes" id="UP000004221"/>
    </source>
</evidence>
<name>I4EMS8_9BACT</name>
<dbReference type="Gene3D" id="2.130.10.10">
    <property type="entry name" value="YVTN repeat-like/Quinoprotein amine dehydrogenase"/>
    <property type="match status" value="2"/>
</dbReference>
<evidence type="ECO:0000313" key="1">
    <source>
        <dbReference type="EMBL" id="CCF85991.1"/>
    </source>
</evidence>
<proteinExistence type="predicted"/>
<sequence>MLAIVAVVAAGVVVWSLAAGPRASTSTLSLQTVADVPLPGTTSRFDYQSLNPQSGRLFIAHLGASAVVVFDTKTQQVVASIPDVASVHGVLAVPDLGTVYATATGKNQIAIIDEPTLRVLTVVPVGSYPDGLAYDPDDHRIFVSDEQGGTDTVIDTRTNQVVAEIPLNGEAGNTQYDPVSRRMFTDVQTRNDLVAIDPTNNQITGRYPLSGCDHNHSLLIDAPQRLAFIACDGNATLLVMDLRTMQVIRTDTVGAEPDVLALDSGAHRLYVASESGVVSIFSEVGRDIRKVGEGFVAPHAHSVAVDSRTHCLYIPLENLDGKPVLRIMQTSTPGASRATCG</sequence>
<dbReference type="InterPro" id="IPR051200">
    <property type="entry name" value="Host-pathogen_enzymatic-act"/>
</dbReference>
<protein>
    <recommendedName>
        <fullName evidence="3">40-residue YVTN family beta-propeller repeat protein</fullName>
    </recommendedName>
</protein>
<dbReference type="InterPro" id="IPR011048">
    <property type="entry name" value="Haem_d1_sf"/>
</dbReference>
<dbReference type="AlphaFoldDB" id="I4EMS8"/>
<dbReference type="EMBL" id="CAGS01000612">
    <property type="protein sequence ID" value="CCF85991.1"/>
    <property type="molecule type" value="Genomic_DNA"/>
</dbReference>
<gene>
    <name evidence="1" type="ORF">NITHO_650002</name>
</gene>
<dbReference type="Proteomes" id="UP000004221">
    <property type="component" value="Unassembled WGS sequence"/>
</dbReference>
<dbReference type="PANTHER" id="PTHR47197:SF3">
    <property type="entry name" value="DIHYDRO-HEME D1 DEHYDROGENASE"/>
    <property type="match status" value="1"/>
</dbReference>
<keyword evidence="2" id="KW-1185">Reference proteome</keyword>
<comment type="caution">
    <text evidence="1">The sequence shown here is derived from an EMBL/GenBank/DDBJ whole genome shotgun (WGS) entry which is preliminary data.</text>
</comment>
<dbReference type="OrthoDB" id="9776991at2"/>
<dbReference type="InterPro" id="IPR015943">
    <property type="entry name" value="WD40/YVTN_repeat-like_dom_sf"/>
</dbReference>
<accession>I4EMS8</accession>